<dbReference type="InParanoid" id="A0A286UNE4"/>
<protein>
    <submittedName>
        <fullName evidence="2">Uncharacterized protein</fullName>
    </submittedName>
</protein>
<sequence length="976" mass="106494">MASFSRLQLAAALLEYDNDPDNPNAPHRSAYDSAIFAPLRRANGNIHALKEDVKNPNLLGVALPSEGGLTAEEKDLSRRSKASIDVLHNPFGGDEEEEPEEELEVDLASWGLDSLIPEERATKKSKGAKGKAKSEIVMSSNTNTNSKPETGRVPHSRTMSVPLAEFGEGGAFLDASRINGGRRNTISGPLDLVEMGVLEKQVDPKRFSSHPLIENIPVRPPLHSLSSFDKRDAVPFPTSGHSEAGIASGSRPASRLDALSEGQPEEHNPFAIPPPPPSRASRFDPKSVAHARTMSNATGLSAAPRLAYLDEEEEENPSEDGTHAKPAVVINRDRRISTASFGTRAMLDDDQSAYGDAYGGRDRRYSRLDLMRPKVLVMPSPLQNTAVTPVMKKTRDGFLDSSDGRPMPPGATSRMSMLGVPTAPVASNSFTPNPRLSLSASQLLFRNTLLVDGQRDVAYNDIDGKVERAAQDGEQVKMEFPEEPEKPPAEAAPVAQGGESKQRRPPGKLFGRSLIDDLEARKAEMKGKARVFRGDQRPSMMDRGGLQRSSTLIDPASLALPAKPTMARADSSQRDTVLVRRGSRGGAPLLAIDSDGNIAETGRPVSKVMQTRSVFGVDKLWESEMAKLKEIEAQEKKDEEERRRREGEEEAKNPKKKKKGKGKEKEFMPTPEQDRSIEVSPSPVSLEAPSASPQQEIGPSLTLPTIPTVSSRRTVPKVDDDDDSDNESSASEAVPRRSTTIQEGLADQWVSDEEKKPVSVPKIGLGMAQTSPNLDDDSDEDVPLSQTLQRATQKLAVPRLQPEDDSDEDRPLSTLIMDKPKLDIPSIDFSNLMSKPLSSTPSNAKNDDDDDDEPLGIRASRLPPGASQIAGLSSLSPVSGGGNDDDERPLSMHPGQIRKSQFQMFAQVQQQQQQQQLLQAQMANQMAYNNQQSMMFMMQPPMAFASQPQLPMAVQEPNKFNSVDRWRHNVAIEGQP</sequence>
<keyword evidence="3" id="KW-1185">Reference proteome</keyword>
<feature type="compositionally biased region" description="Basic and acidic residues" evidence="1">
    <location>
        <begin position="471"/>
        <end position="488"/>
    </location>
</feature>
<dbReference type="OrthoDB" id="2564267at2759"/>
<feature type="region of interest" description="Disordered" evidence="1">
    <location>
        <begin position="533"/>
        <end position="604"/>
    </location>
</feature>
<organism evidence="2 3">
    <name type="scientific">Pyrrhoderma noxium</name>
    <dbReference type="NCBI Taxonomy" id="2282107"/>
    <lineage>
        <taxon>Eukaryota</taxon>
        <taxon>Fungi</taxon>
        <taxon>Dikarya</taxon>
        <taxon>Basidiomycota</taxon>
        <taxon>Agaricomycotina</taxon>
        <taxon>Agaricomycetes</taxon>
        <taxon>Hymenochaetales</taxon>
        <taxon>Hymenochaetaceae</taxon>
        <taxon>Pyrrhoderma</taxon>
    </lineage>
</organism>
<feature type="compositionally biased region" description="Basic and acidic residues" evidence="1">
    <location>
        <begin position="663"/>
        <end position="677"/>
    </location>
</feature>
<feature type="compositionally biased region" description="Polar residues" evidence="1">
    <location>
        <begin position="137"/>
        <end position="148"/>
    </location>
</feature>
<reference evidence="2 3" key="1">
    <citation type="journal article" date="2017" name="Mol. Ecol.">
        <title>Comparative and population genomic landscape of Phellinus noxius: A hypervariable fungus causing root rot in trees.</title>
        <authorList>
            <person name="Chung C.L."/>
            <person name="Lee T.J."/>
            <person name="Akiba M."/>
            <person name="Lee H.H."/>
            <person name="Kuo T.H."/>
            <person name="Liu D."/>
            <person name="Ke H.M."/>
            <person name="Yokoi T."/>
            <person name="Roa M.B."/>
            <person name="Lu M.J."/>
            <person name="Chang Y.Y."/>
            <person name="Ann P.J."/>
            <person name="Tsai J.N."/>
            <person name="Chen C.Y."/>
            <person name="Tzean S.S."/>
            <person name="Ota Y."/>
            <person name="Hattori T."/>
            <person name="Sahashi N."/>
            <person name="Liou R.F."/>
            <person name="Kikuchi T."/>
            <person name="Tsai I.J."/>
        </authorList>
    </citation>
    <scope>NUCLEOTIDE SEQUENCE [LARGE SCALE GENOMIC DNA]</scope>
    <source>
        <strain evidence="2 3">FFPRI411160</strain>
    </source>
</reference>
<proteinExistence type="predicted"/>
<dbReference type="AlphaFoldDB" id="A0A286UNE4"/>
<gene>
    <name evidence="2" type="ORF">PNOK_0365100</name>
</gene>
<accession>A0A286UNE4</accession>
<evidence type="ECO:0000313" key="2">
    <source>
        <dbReference type="EMBL" id="PAV21024.1"/>
    </source>
</evidence>
<dbReference type="EMBL" id="NBII01000003">
    <property type="protein sequence ID" value="PAV21024.1"/>
    <property type="molecule type" value="Genomic_DNA"/>
</dbReference>
<dbReference type="STRING" id="2282107.A0A286UNE4"/>
<feature type="region of interest" description="Disordered" evidence="1">
    <location>
        <begin position="224"/>
        <end position="299"/>
    </location>
</feature>
<dbReference type="Proteomes" id="UP000217199">
    <property type="component" value="Unassembled WGS sequence"/>
</dbReference>
<name>A0A286UNE4_9AGAM</name>
<feature type="region of interest" description="Disordered" evidence="1">
    <location>
        <begin position="628"/>
        <end position="893"/>
    </location>
</feature>
<feature type="region of interest" description="Disordered" evidence="1">
    <location>
        <begin position="118"/>
        <end position="155"/>
    </location>
</feature>
<evidence type="ECO:0000313" key="3">
    <source>
        <dbReference type="Proteomes" id="UP000217199"/>
    </source>
</evidence>
<feature type="compositionally biased region" description="Polar residues" evidence="1">
    <location>
        <begin position="828"/>
        <end position="844"/>
    </location>
</feature>
<feature type="region of interest" description="Disordered" evidence="1">
    <location>
        <begin position="471"/>
        <end position="513"/>
    </location>
</feature>
<comment type="caution">
    <text evidence="2">The sequence shown here is derived from an EMBL/GenBank/DDBJ whole genome shotgun (WGS) entry which is preliminary data.</text>
</comment>
<feature type="compositionally biased region" description="Polar residues" evidence="1">
    <location>
        <begin position="691"/>
        <end position="713"/>
    </location>
</feature>
<evidence type="ECO:0000256" key="1">
    <source>
        <dbReference type="SAM" id="MobiDB-lite"/>
    </source>
</evidence>
<feature type="compositionally biased region" description="Basic and acidic residues" evidence="1">
    <location>
        <begin position="628"/>
        <end position="653"/>
    </location>
</feature>